<reference evidence="3" key="1">
    <citation type="submission" date="2023-06" db="EMBL/GenBank/DDBJ databases">
        <title>Male Hemibagrus guttatus genome.</title>
        <authorList>
            <person name="Bian C."/>
        </authorList>
    </citation>
    <scope>NUCLEOTIDE SEQUENCE</scope>
    <source>
        <strain evidence="3">Male_cb2023</strain>
        <tissue evidence="3">Muscle</tissue>
    </source>
</reference>
<dbReference type="FunFam" id="3.40.50.150:FF:000725">
    <property type="entry name" value="Glutathione S-transferase, C-terminal domain-containing"/>
    <property type="match status" value="1"/>
</dbReference>
<dbReference type="PANTHER" id="PTHR13369:SF0">
    <property type="entry name" value="GLUTATHIONE S-TRANSFERASE C-TERMINAL DOMAIN-CONTAINING PROTEIN"/>
    <property type="match status" value="1"/>
</dbReference>
<dbReference type="Gene3D" id="3.40.50.150">
    <property type="entry name" value="Vaccinia Virus protein VP39"/>
    <property type="match status" value="1"/>
</dbReference>
<protein>
    <recommendedName>
        <fullName evidence="2">Methyltransferase domain-containing protein</fullName>
    </recommendedName>
</protein>
<name>A0AAE0VD70_9TELE</name>
<gene>
    <name evidence="3" type="ORF">QTP70_019219</name>
</gene>
<accession>A0AAE0VD70</accession>
<sequence length="421" mass="48750">MSEIEKETKWWKLKKEECCEEFRQKLRQALGGQVVLPDDWETTAEVIRETGRKVLGVSSGRRKEDKETWWWIEEVQDSIQRKRLAKKKWDMDRTEENRQEYKELQRRVKREVSKAKQKAYDELYTRLDTREGEKDLYRLARQRDRDGKDVQQVRVIKDRDGRVLTSKMSDTRAVRKRQQLNNLVAMVKALAGPNHTIVDFCSGGGHVGIVLAHTLPQCQVILIENKEESLVRARDRSSQLGLQNISFVQANLDYFLGNFQVGVALHACGVATDMVLDRCIQAKAGFVISPCCYGFIQNTLKFGFPRRKMDVKDRRLIVFVQDVKWVGLNDQHSANKKFADTLTYKEHMILCRFADQTAVQLPIERRLIGKHCMGLVDLDRRLAAETHGYSVKVMTMEPESCSPKNNMLVGVPVQHLHPMTF</sequence>
<dbReference type="Proteomes" id="UP001274896">
    <property type="component" value="Unassembled WGS sequence"/>
</dbReference>
<organism evidence="3 4">
    <name type="scientific">Hemibagrus guttatus</name>
    <dbReference type="NCBI Taxonomy" id="175788"/>
    <lineage>
        <taxon>Eukaryota</taxon>
        <taxon>Metazoa</taxon>
        <taxon>Chordata</taxon>
        <taxon>Craniata</taxon>
        <taxon>Vertebrata</taxon>
        <taxon>Euteleostomi</taxon>
        <taxon>Actinopterygii</taxon>
        <taxon>Neopterygii</taxon>
        <taxon>Teleostei</taxon>
        <taxon>Ostariophysi</taxon>
        <taxon>Siluriformes</taxon>
        <taxon>Bagridae</taxon>
        <taxon>Hemibagrus</taxon>
    </lineage>
</organism>
<dbReference type="InterPro" id="IPR025714">
    <property type="entry name" value="Methyltranfer_dom"/>
</dbReference>
<dbReference type="PANTHER" id="PTHR13369">
    <property type="match status" value="1"/>
</dbReference>
<proteinExistence type="predicted"/>
<dbReference type="EMBL" id="JAUCMX010000002">
    <property type="protein sequence ID" value="KAK3554119.1"/>
    <property type="molecule type" value="Genomic_DNA"/>
</dbReference>
<feature type="coiled-coil region" evidence="1">
    <location>
        <begin position="84"/>
        <end position="118"/>
    </location>
</feature>
<dbReference type="Pfam" id="PF13679">
    <property type="entry name" value="Methyltransf_32"/>
    <property type="match status" value="1"/>
</dbReference>
<keyword evidence="1" id="KW-0175">Coiled coil</keyword>
<evidence type="ECO:0000313" key="3">
    <source>
        <dbReference type="EMBL" id="KAK3554119.1"/>
    </source>
</evidence>
<dbReference type="GO" id="GO:0005737">
    <property type="term" value="C:cytoplasm"/>
    <property type="evidence" value="ECO:0007669"/>
    <property type="project" value="TreeGrafter"/>
</dbReference>
<evidence type="ECO:0000313" key="4">
    <source>
        <dbReference type="Proteomes" id="UP001274896"/>
    </source>
</evidence>
<dbReference type="SUPFAM" id="SSF53335">
    <property type="entry name" value="S-adenosyl-L-methionine-dependent methyltransferases"/>
    <property type="match status" value="1"/>
</dbReference>
<feature type="domain" description="Methyltransferase" evidence="2">
    <location>
        <begin position="175"/>
        <end position="297"/>
    </location>
</feature>
<evidence type="ECO:0000256" key="1">
    <source>
        <dbReference type="SAM" id="Coils"/>
    </source>
</evidence>
<comment type="caution">
    <text evidence="3">The sequence shown here is derived from an EMBL/GenBank/DDBJ whole genome shotgun (WGS) entry which is preliminary data.</text>
</comment>
<keyword evidence="4" id="KW-1185">Reference proteome</keyword>
<evidence type="ECO:0000259" key="2">
    <source>
        <dbReference type="Pfam" id="PF13679"/>
    </source>
</evidence>
<dbReference type="CDD" id="cd02440">
    <property type="entry name" value="AdoMet_MTases"/>
    <property type="match status" value="1"/>
</dbReference>
<dbReference type="AlphaFoldDB" id="A0AAE0VD70"/>
<dbReference type="InterPro" id="IPR029063">
    <property type="entry name" value="SAM-dependent_MTases_sf"/>
</dbReference>